<dbReference type="InterPro" id="IPR050396">
    <property type="entry name" value="Glycosyltr_51/Transpeptidase"/>
</dbReference>
<evidence type="ECO:0000259" key="10">
    <source>
        <dbReference type="Pfam" id="PF00912"/>
    </source>
</evidence>
<dbReference type="Pfam" id="PF06832">
    <property type="entry name" value="BiPBP_C"/>
    <property type="match status" value="1"/>
</dbReference>
<dbReference type="InterPro" id="IPR001264">
    <property type="entry name" value="Glyco_trans_51"/>
</dbReference>
<keyword evidence="6" id="KW-0511">Multifunctional enzyme</keyword>
<proteinExistence type="predicted"/>
<evidence type="ECO:0000256" key="1">
    <source>
        <dbReference type="ARBA" id="ARBA00022645"/>
    </source>
</evidence>
<keyword evidence="1" id="KW-0121">Carboxypeptidase</keyword>
<dbReference type="GO" id="GO:0006508">
    <property type="term" value="P:proteolysis"/>
    <property type="evidence" value="ECO:0007669"/>
    <property type="project" value="UniProtKB-KW"/>
</dbReference>
<reference evidence="12 13" key="1">
    <citation type="submission" date="2017-10" db="EMBL/GenBank/DDBJ databases">
        <title>Novel microbial diversity and functional potential in the marine mammal oral microbiome.</title>
        <authorList>
            <person name="Dudek N.K."/>
            <person name="Sun C.L."/>
            <person name="Burstein D."/>
            <person name="Kantor R.S."/>
            <person name="Aliaga Goltsman D.S."/>
            <person name="Bik E.M."/>
            <person name="Thomas B.C."/>
            <person name="Banfield J.F."/>
            <person name="Relman D.A."/>
        </authorList>
    </citation>
    <scope>NUCLEOTIDE SEQUENCE [LARGE SCALE GENOMIC DNA]</scope>
    <source>
        <strain evidence="12">DOLZORAL124_49_17</strain>
    </source>
</reference>
<evidence type="ECO:0000256" key="5">
    <source>
        <dbReference type="ARBA" id="ARBA00022801"/>
    </source>
</evidence>
<name>A0A2G6E4Q3_9BACT</name>
<comment type="catalytic activity">
    <reaction evidence="8">
        <text>[GlcNAc-(1-&gt;4)-Mur2Ac(oyl-L-Ala-gamma-D-Glu-L-Lys-D-Ala-D-Ala)](n)-di-trans,octa-cis-undecaprenyl diphosphate + beta-D-GlcNAc-(1-&gt;4)-Mur2Ac(oyl-L-Ala-gamma-D-Glu-L-Lys-D-Ala-D-Ala)-di-trans,octa-cis-undecaprenyl diphosphate = [GlcNAc-(1-&gt;4)-Mur2Ac(oyl-L-Ala-gamma-D-Glu-L-Lys-D-Ala-D-Ala)](n+1)-di-trans,octa-cis-undecaprenyl diphosphate + di-trans,octa-cis-undecaprenyl diphosphate + H(+)</text>
        <dbReference type="Rhea" id="RHEA:23708"/>
        <dbReference type="Rhea" id="RHEA-COMP:9602"/>
        <dbReference type="Rhea" id="RHEA-COMP:9603"/>
        <dbReference type="ChEBI" id="CHEBI:15378"/>
        <dbReference type="ChEBI" id="CHEBI:58405"/>
        <dbReference type="ChEBI" id="CHEBI:60033"/>
        <dbReference type="ChEBI" id="CHEBI:78435"/>
        <dbReference type="EC" id="2.4.99.28"/>
    </reaction>
</comment>
<evidence type="ECO:0000256" key="7">
    <source>
        <dbReference type="ARBA" id="ARBA00044770"/>
    </source>
</evidence>
<feature type="domain" description="Penicillin-binding protein transpeptidase" evidence="9">
    <location>
        <begin position="311"/>
        <end position="593"/>
    </location>
</feature>
<gene>
    <name evidence="12" type="primary">pbpC</name>
    <name evidence="12" type="ORF">CSB45_09030</name>
</gene>
<evidence type="ECO:0000259" key="9">
    <source>
        <dbReference type="Pfam" id="PF00905"/>
    </source>
</evidence>
<dbReference type="EC" id="2.4.99.28" evidence="7"/>
<evidence type="ECO:0000256" key="8">
    <source>
        <dbReference type="ARBA" id="ARBA00049902"/>
    </source>
</evidence>
<dbReference type="GO" id="GO:0030288">
    <property type="term" value="C:outer membrane-bounded periplasmic space"/>
    <property type="evidence" value="ECO:0007669"/>
    <property type="project" value="TreeGrafter"/>
</dbReference>
<keyword evidence="5" id="KW-0378">Hydrolase</keyword>
<dbReference type="Proteomes" id="UP000229740">
    <property type="component" value="Unassembled WGS sequence"/>
</dbReference>
<dbReference type="InterPro" id="IPR036950">
    <property type="entry name" value="PBP_transglycosylase"/>
</dbReference>
<evidence type="ECO:0000259" key="11">
    <source>
        <dbReference type="Pfam" id="PF06832"/>
    </source>
</evidence>
<dbReference type="NCBIfam" id="TIGR02073">
    <property type="entry name" value="PBP_1c"/>
    <property type="match status" value="1"/>
</dbReference>
<dbReference type="EMBL" id="PDPS01000029">
    <property type="protein sequence ID" value="PID57049.1"/>
    <property type="molecule type" value="Genomic_DNA"/>
</dbReference>
<dbReference type="InterPro" id="IPR001460">
    <property type="entry name" value="PCN-bd_Tpept"/>
</dbReference>
<dbReference type="Pfam" id="PF00912">
    <property type="entry name" value="Transgly"/>
    <property type="match status" value="1"/>
</dbReference>
<dbReference type="PANTHER" id="PTHR32282:SF15">
    <property type="entry name" value="PENICILLIN-BINDING PROTEIN 1C"/>
    <property type="match status" value="1"/>
</dbReference>
<dbReference type="InterPro" id="IPR012338">
    <property type="entry name" value="Beta-lactam/transpept-like"/>
</dbReference>
<dbReference type="InterPro" id="IPR009647">
    <property type="entry name" value="PBP_C"/>
</dbReference>
<dbReference type="Gene3D" id="3.40.710.10">
    <property type="entry name" value="DD-peptidase/beta-lactamase superfamily"/>
    <property type="match status" value="1"/>
</dbReference>
<dbReference type="SUPFAM" id="SSF56601">
    <property type="entry name" value="beta-lactamase/transpeptidase-like"/>
    <property type="match status" value="1"/>
</dbReference>
<organism evidence="12 13">
    <name type="scientific">candidate division KSB3 bacterium</name>
    <dbReference type="NCBI Taxonomy" id="2044937"/>
    <lineage>
        <taxon>Bacteria</taxon>
        <taxon>candidate division KSB3</taxon>
    </lineage>
</organism>
<dbReference type="Gene3D" id="1.10.3810.10">
    <property type="entry name" value="Biosynthetic peptidoglycan transglycosylase-like"/>
    <property type="match status" value="1"/>
</dbReference>
<feature type="domain" description="Glycosyl transferase family 51" evidence="10">
    <location>
        <begin position="60"/>
        <end position="225"/>
    </location>
</feature>
<dbReference type="InterPro" id="IPR023346">
    <property type="entry name" value="Lysozyme-like_dom_sf"/>
</dbReference>
<evidence type="ECO:0000313" key="12">
    <source>
        <dbReference type="EMBL" id="PID57049.1"/>
    </source>
</evidence>
<keyword evidence="3" id="KW-0328">Glycosyltransferase</keyword>
<comment type="caution">
    <text evidence="12">The sequence shown here is derived from an EMBL/GenBank/DDBJ whole genome shotgun (WGS) entry which is preliminary data.</text>
</comment>
<evidence type="ECO:0000256" key="4">
    <source>
        <dbReference type="ARBA" id="ARBA00022679"/>
    </source>
</evidence>
<feature type="domain" description="Penicillin-binding C-terminal" evidence="11">
    <location>
        <begin position="711"/>
        <end position="783"/>
    </location>
</feature>
<evidence type="ECO:0000256" key="2">
    <source>
        <dbReference type="ARBA" id="ARBA00022670"/>
    </source>
</evidence>
<keyword evidence="2" id="KW-0645">Protease</keyword>
<protein>
    <recommendedName>
        <fullName evidence="7">peptidoglycan glycosyltransferase</fullName>
        <ecNumber evidence="7">2.4.99.28</ecNumber>
    </recommendedName>
</protein>
<keyword evidence="4" id="KW-0808">Transferase</keyword>
<dbReference type="GO" id="GO:0004180">
    <property type="term" value="F:carboxypeptidase activity"/>
    <property type="evidence" value="ECO:0007669"/>
    <property type="project" value="UniProtKB-KW"/>
</dbReference>
<dbReference type="GO" id="GO:0008955">
    <property type="term" value="F:peptidoglycan glycosyltransferase activity"/>
    <property type="evidence" value="ECO:0007669"/>
    <property type="project" value="UniProtKB-EC"/>
</dbReference>
<dbReference type="GO" id="GO:0009252">
    <property type="term" value="P:peptidoglycan biosynthetic process"/>
    <property type="evidence" value="ECO:0007669"/>
    <property type="project" value="InterPro"/>
</dbReference>
<evidence type="ECO:0000256" key="3">
    <source>
        <dbReference type="ARBA" id="ARBA00022676"/>
    </source>
</evidence>
<dbReference type="InterPro" id="IPR011815">
    <property type="entry name" value="PBP_1c"/>
</dbReference>
<dbReference type="GO" id="GO:0008658">
    <property type="term" value="F:penicillin binding"/>
    <property type="evidence" value="ECO:0007669"/>
    <property type="project" value="InterPro"/>
</dbReference>
<accession>A0A2G6E4Q3</accession>
<sequence length="804" mass="91160">MKGIPGRYIILALMLLCFSAVWGYVHLPLDLERFDMQEGRSLKITDRYGIVLREVLSSEGGRAHWLGYEEIPERVIQALLAVEDWRFFSHSGLDFLAVVRALFQNLWSGEVLSGASTLTQQLVKNRFGYPRTLWGKFREVLIAWRLESTLSKKEILTQYLNRVAFSNQVFGIEAASRLYFGKPAQHLSTAEAVFLIGVIQAPSRFNPYRHFERAQQRQQHLLERIYGQGRLSDAEYQLARREEIRLIPKSVNFRAAHFCDMLLSRVDRHDTAPQQAAKLTTTLDYYLQKQVEDIVEKRLEELKDYHVTNAAVLVLDNLRGEVLAWLGSKDYFDESISGQVNGVLALRQPGSTLKPFTYQLALERAYTASSLLADLKELPHAARSFMPENYDRRYHGPVRLREALACSYNIPAFRLLEKIGVDTLYHRLKVLGFDSLQEEPSFYGPGLTLGNGEVSLLELTRAFSVLARGGEALNERYVRRLSETPFSLLRSSVSEGSTQTKREQILSFRTSYLLAHMLADRQAASAAFGENTPLNLPFVTAVKTGTSKDYRDNWTVGFTREYTVGVWVGNFDGSSMRKVSGISGAAPIYRDVMLALYQDYTPPDFLADLPKGIVQARICPLSGKLVHEDCPHGIDELFLEETVPSEACDMHRAYWVDSRDGLLTREDAPFAVKTVFIHFPPLYQSWAREMRYPLPPTEPSPLSAAVDNAEKELPRVRIVHPNDGDVYAIDPILRREFQSVQLSAVASAGTSALQWYIDGELWEQVVAPFHSDWPLVPGTHRIYAEGEIDGRRIRSPHIAVHVVE</sequence>
<dbReference type="SUPFAM" id="SSF53955">
    <property type="entry name" value="Lysozyme-like"/>
    <property type="match status" value="1"/>
</dbReference>
<dbReference type="PANTHER" id="PTHR32282">
    <property type="entry name" value="BINDING PROTEIN TRANSPEPTIDASE, PUTATIVE-RELATED"/>
    <property type="match status" value="1"/>
</dbReference>
<evidence type="ECO:0000256" key="6">
    <source>
        <dbReference type="ARBA" id="ARBA00023268"/>
    </source>
</evidence>
<dbReference type="AlphaFoldDB" id="A0A2G6E4Q3"/>
<dbReference type="Pfam" id="PF00905">
    <property type="entry name" value="Transpeptidase"/>
    <property type="match status" value="1"/>
</dbReference>
<evidence type="ECO:0000313" key="13">
    <source>
        <dbReference type="Proteomes" id="UP000229740"/>
    </source>
</evidence>